<dbReference type="Proteomes" id="UP000008281">
    <property type="component" value="Unassembled WGS sequence"/>
</dbReference>
<feature type="transmembrane region" description="Helical" evidence="10">
    <location>
        <begin position="207"/>
        <end position="227"/>
    </location>
</feature>
<dbReference type="InterPro" id="IPR017452">
    <property type="entry name" value="GPCR_Rhodpsn_7TM"/>
</dbReference>
<evidence type="ECO:0000256" key="1">
    <source>
        <dbReference type="ARBA" id="ARBA00004651"/>
    </source>
</evidence>
<dbReference type="OrthoDB" id="5835578at2759"/>
<keyword evidence="3 10" id="KW-0812">Transmembrane</keyword>
<organism evidence="13">
    <name type="scientific">Caenorhabditis remanei</name>
    <name type="common">Caenorhabditis vulgaris</name>
    <dbReference type="NCBI Taxonomy" id="31234"/>
    <lineage>
        <taxon>Eukaryota</taxon>
        <taxon>Metazoa</taxon>
        <taxon>Ecdysozoa</taxon>
        <taxon>Nematoda</taxon>
        <taxon>Chromadorea</taxon>
        <taxon>Rhabditida</taxon>
        <taxon>Rhabditina</taxon>
        <taxon>Rhabditomorpha</taxon>
        <taxon>Rhabditoidea</taxon>
        <taxon>Rhabditidae</taxon>
        <taxon>Peloderinae</taxon>
        <taxon>Caenorhabditis</taxon>
    </lineage>
</organism>
<dbReference type="STRING" id="31234.E3NMG1"/>
<dbReference type="FunCoup" id="E3NMG1">
    <property type="interactions" value="104"/>
</dbReference>
<dbReference type="CDD" id="cd00637">
    <property type="entry name" value="7tm_classA_rhodopsin-like"/>
    <property type="match status" value="1"/>
</dbReference>
<evidence type="ECO:0000256" key="5">
    <source>
        <dbReference type="ARBA" id="ARBA00023040"/>
    </source>
</evidence>
<keyword evidence="5" id="KW-0297">G-protein coupled receptor</keyword>
<keyword evidence="6 10" id="KW-0472">Membrane</keyword>
<feature type="compositionally biased region" description="Polar residues" evidence="9">
    <location>
        <begin position="377"/>
        <end position="391"/>
    </location>
</feature>
<feature type="domain" description="G-protein coupled receptors family 1 profile" evidence="11">
    <location>
        <begin position="49"/>
        <end position="314"/>
    </location>
</feature>
<dbReference type="Gene3D" id="1.20.1070.10">
    <property type="entry name" value="Rhodopsin 7-helix transmembrane proteins"/>
    <property type="match status" value="1"/>
</dbReference>
<dbReference type="PROSITE" id="PS50262">
    <property type="entry name" value="G_PROTEIN_RECEP_F1_2"/>
    <property type="match status" value="1"/>
</dbReference>
<keyword evidence="4 10" id="KW-1133">Transmembrane helix</keyword>
<feature type="transmembrane region" description="Helical" evidence="10">
    <location>
        <begin position="255"/>
        <end position="278"/>
    </location>
</feature>
<sequence length="414" mass="47682">MSANQRTDCFFNLTTPERIDLFRRRQALRVENVFRTFYGWAMLPLAICGAIATIIFIISCYKAIKARRVSRKCYALLMNRAIGDALTCCSALVTCAYVLTWHDINRDMVVVIESFFIGSFWSAMVSYCSLSLLKLFAVWKPFHYRKWFTMRRCVNLMIISWTILVLMVSYTLAVSALVKIPDLNAWSGCKAETCLRNMYRSRNLMTASVYCFTILVFVITCFFIRKAQNFSNSFKKREKDGGGRIRMVRFPLWKLALNVGTFAILNVPYAIWCIGLFLNPYPCLFQRNYSEMMRLLGCIRLFLVIRCILDPVLSFITDFQVVSTVRTVDHKFLFQLRRGFLELFGQGRKVGDHQRGTFKQSYSSSSADQNSIIDRATRSQTVTTIASSNPSTKDKTKKSASFGGLEVDRKIDRF</sequence>
<dbReference type="InParanoid" id="E3NMG1"/>
<feature type="transmembrane region" description="Helical" evidence="10">
    <location>
        <begin position="154"/>
        <end position="178"/>
    </location>
</feature>
<dbReference type="EMBL" id="DS269036">
    <property type="protein sequence ID" value="EFP07984.1"/>
    <property type="molecule type" value="Genomic_DNA"/>
</dbReference>
<dbReference type="OMA" id="DQRSTFK"/>
<evidence type="ECO:0000256" key="2">
    <source>
        <dbReference type="ARBA" id="ARBA00022475"/>
    </source>
</evidence>
<evidence type="ECO:0000313" key="12">
    <source>
        <dbReference type="EMBL" id="EFP07984.1"/>
    </source>
</evidence>
<dbReference type="HOGENOM" id="CLU_691246_0_0_1"/>
<keyword evidence="7" id="KW-0675">Receptor</keyword>
<dbReference type="SUPFAM" id="SSF81321">
    <property type="entry name" value="Family A G protein-coupled receptor-like"/>
    <property type="match status" value="1"/>
</dbReference>
<protein>
    <recommendedName>
        <fullName evidence="11">G-protein coupled receptors family 1 profile domain-containing protein</fullName>
    </recommendedName>
</protein>
<keyword evidence="13" id="KW-1185">Reference proteome</keyword>
<feature type="transmembrane region" description="Helical" evidence="10">
    <location>
        <begin position="108"/>
        <end position="133"/>
    </location>
</feature>
<feature type="transmembrane region" description="Helical" evidence="10">
    <location>
        <begin position="37"/>
        <end position="61"/>
    </location>
</feature>
<name>E3NMG1_CAERE</name>
<evidence type="ECO:0000256" key="8">
    <source>
        <dbReference type="ARBA" id="ARBA00023224"/>
    </source>
</evidence>
<evidence type="ECO:0000256" key="10">
    <source>
        <dbReference type="SAM" id="Phobius"/>
    </source>
</evidence>
<proteinExistence type="predicted"/>
<reference evidence="12" key="1">
    <citation type="submission" date="2007-07" db="EMBL/GenBank/DDBJ databases">
        <title>PCAP assembly of the Caenorhabditis remanei genome.</title>
        <authorList>
            <consortium name="The Caenorhabditis remanei Sequencing Consortium"/>
            <person name="Wilson R.K."/>
        </authorList>
    </citation>
    <scope>NUCLEOTIDE SEQUENCE [LARGE SCALE GENOMIC DNA]</scope>
    <source>
        <strain evidence="12">PB4641</strain>
    </source>
</reference>
<evidence type="ECO:0000259" key="11">
    <source>
        <dbReference type="PROSITE" id="PS50262"/>
    </source>
</evidence>
<evidence type="ECO:0000256" key="4">
    <source>
        <dbReference type="ARBA" id="ARBA00022989"/>
    </source>
</evidence>
<evidence type="ECO:0000256" key="3">
    <source>
        <dbReference type="ARBA" id="ARBA00022692"/>
    </source>
</evidence>
<dbReference type="PANTHER" id="PTHR24249">
    <property type="entry name" value="HISTAMINE RECEPTOR-RELATED G-PROTEIN COUPLED RECEPTOR"/>
    <property type="match status" value="1"/>
</dbReference>
<dbReference type="eggNOG" id="ENOG502SIB2">
    <property type="taxonomic scope" value="Eukaryota"/>
</dbReference>
<gene>
    <name evidence="12" type="ORF">CRE_20097</name>
</gene>
<feature type="transmembrane region" description="Helical" evidence="10">
    <location>
        <begin position="81"/>
        <end position="102"/>
    </location>
</feature>
<keyword evidence="8" id="KW-0807">Transducer</keyword>
<evidence type="ECO:0000256" key="9">
    <source>
        <dbReference type="SAM" id="MobiDB-lite"/>
    </source>
</evidence>
<feature type="region of interest" description="Disordered" evidence="9">
    <location>
        <begin position="377"/>
        <end position="401"/>
    </location>
</feature>
<comment type="subcellular location">
    <subcellularLocation>
        <location evidence="1">Cell membrane</location>
        <topology evidence="1">Multi-pass membrane protein</topology>
    </subcellularLocation>
</comment>
<evidence type="ECO:0000256" key="6">
    <source>
        <dbReference type="ARBA" id="ARBA00023136"/>
    </source>
</evidence>
<keyword evidence="2" id="KW-1003">Cell membrane</keyword>
<accession>E3NMG1</accession>
<dbReference type="AlphaFoldDB" id="E3NMG1"/>
<dbReference type="FunFam" id="1.20.1070.10:FF:000478">
    <property type="entry name" value="DihydroCaffeic Acid Receptor"/>
    <property type="match status" value="1"/>
</dbReference>
<dbReference type="InterPro" id="IPR050569">
    <property type="entry name" value="TAAR"/>
</dbReference>
<dbReference type="GO" id="GO:0004930">
    <property type="term" value="F:G protein-coupled receptor activity"/>
    <property type="evidence" value="ECO:0007669"/>
    <property type="project" value="UniProtKB-KW"/>
</dbReference>
<dbReference type="GO" id="GO:0005886">
    <property type="term" value="C:plasma membrane"/>
    <property type="evidence" value="ECO:0007669"/>
    <property type="project" value="UniProtKB-SubCell"/>
</dbReference>
<evidence type="ECO:0000313" key="13">
    <source>
        <dbReference type="Proteomes" id="UP000008281"/>
    </source>
</evidence>
<evidence type="ECO:0000256" key="7">
    <source>
        <dbReference type="ARBA" id="ARBA00023170"/>
    </source>
</evidence>